<dbReference type="InterPro" id="IPR006531">
    <property type="entry name" value="Gp5/Vgr_OB"/>
</dbReference>
<protein>
    <recommendedName>
        <fullName evidence="1">Gp5/Type VI secretion system Vgr protein OB-fold domain-containing protein</fullName>
    </recommendedName>
</protein>
<reference evidence="3" key="1">
    <citation type="submission" date="2019-09" db="EMBL/GenBank/DDBJ databases">
        <authorList>
            <person name="Jung D.-H."/>
        </authorList>
    </citation>
    <scope>NUCLEOTIDE SEQUENCE [LARGE SCALE GENOMIC DNA]</scope>
    <source>
        <strain evidence="3">JA-25</strain>
    </source>
</reference>
<dbReference type="EMBL" id="WAEL01000006">
    <property type="protein sequence ID" value="NID12115.1"/>
    <property type="molecule type" value="Genomic_DNA"/>
</dbReference>
<gene>
    <name evidence="2" type="ORF">F7231_18225</name>
</gene>
<sequence>MSASTHELIAFPEIKVNGMTFTQVSTLTIRQPFDAHQPFEFSLLPGMLPDKPSTVSIRTYADKLVGEEINIKLKLTDNGVESQSLLFKGIVTGVKLAKSPTAANVIHVSGVSPTLLLGANRTTRSFTQQSLRDIVSRITSSVNLSSKVSPSNNPTIPYVTQYEETNYHFLQRLAKSYGEWMYYDGQSFIFGKGGRSSAEAIALQYGINVFDLDYSLRVGPVNQKAQYYDYQTHKPLEAPSSGASVDGLQEFAQLMHKKSEKLFKDELVELGYQNHQSDGSLKSAVKLGKSERSNSFAILQGTTPEMKLKIGGLIKVKDDHYTDGQTIDYGSFLITQLTHYLDGNGDYQASFEAIPQDVAFPPVAYAVTSPIAQSQPAVVKKVDDEKGLGRVKVQFAWQKATNEMTPWIRVSSLMGSKEQGVYFIPEKEEVVFVDFEFGNPDLPFVRGSMYHTDAKPGPLFNKENNIKGIITRGGNHILINDESGKETIKIYNKDTKNQIVLSLDGDASITIKSEGSIKLEAKDKISMKAKTIEFAADQEWKVKAGKTEISNDQGMKISAGSDVGLEGANVKLAGKAGVKIEGATVAIEAQAQATIKANAQLALESSGPASLKGAIVMIN</sequence>
<dbReference type="Proteomes" id="UP000606008">
    <property type="component" value="Unassembled WGS sequence"/>
</dbReference>
<evidence type="ECO:0000313" key="3">
    <source>
        <dbReference type="Proteomes" id="UP000606008"/>
    </source>
</evidence>
<dbReference type="SUPFAM" id="SSF69349">
    <property type="entry name" value="Phage fibre proteins"/>
    <property type="match status" value="1"/>
</dbReference>
<name>A0ABX0QI60_9BACT</name>
<keyword evidence="3" id="KW-1185">Reference proteome</keyword>
<comment type="caution">
    <text evidence="2">The sequence shown here is derived from an EMBL/GenBank/DDBJ whole genome shotgun (WGS) entry which is preliminary data.</text>
</comment>
<dbReference type="Pfam" id="PF04717">
    <property type="entry name" value="Phage_base_V"/>
    <property type="match status" value="1"/>
</dbReference>
<dbReference type="Gene3D" id="2.40.50.230">
    <property type="entry name" value="Gp5 N-terminal domain"/>
    <property type="match status" value="1"/>
</dbReference>
<dbReference type="Gene3D" id="2.30.110.50">
    <property type="match status" value="1"/>
</dbReference>
<feature type="domain" description="Gp5/Type VI secretion system Vgr protein OB-fold" evidence="1">
    <location>
        <begin position="375"/>
        <end position="450"/>
    </location>
</feature>
<dbReference type="SUPFAM" id="SSF69279">
    <property type="entry name" value="Phage tail proteins"/>
    <property type="match status" value="1"/>
</dbReference>
<reference evidence="3" key="2">
    <citation type="submission" date="2023-07" db="EMBL/GenBank/DDBJ databases">
        <authorList>
            <person name="Jung D.-H."/>
        </authorList>
    </citation>
    <scope>NUCLEOTIDE SEQUENCE [LARGE SCALE GENOMIC DNA]</scope>
    <source>
        <strain evidence="3">JA-25</strain>
    </source>
</reference>
<dbReference type="InterPro" id="IPR037026">
    <property type="entry name" value="Vgr_OB-fold_dom_sf"/>
</dbReference>
<organism evidence="2 3">
    <name type="scientific">Fibrivirga algicola</name>
    <dbReference type="NCBI Taxonomy" id="2950420"/>
    <lineage>
        <taxon>Bacteria</taxon>
        <taxon>Pseudomonadati</taxon>
        <taxon>Bacteroidota</taxon>
        <taxon>Cytophagia</taxon>
        <taxon>Cytophagales</taxon>
        <taxon>Spirosomataceae</taxon>
        <taxon>Fibrivirga</taxon>
    </lineage>
</organism>
<dbReference type="Gene3D" id="3.55.50.10">
    <property type="entry name" value="Baseplate protein-like domains"/>
    <property type="match status" value="1"/>
</dbReference>
<dbReference type="SUPFAM" id="SSF69255">
    <property type="entry name" value="gp5 N-terminal domain-like"/>
    <property type="match status" value="1"/>
</dbReference>
<proteinExistence type="predicted"/>
<evidence type="ECO:0000313" key="2">
    <source>
        <dbReference type="EMBL" id="NID12115.1"/>
    </source>
</evidence>
<evidence type="ECO:0000259" key="1">
    <source>
        <dbReference type="Pfam" id="PF04717"/>
    </source>
</evidence>
<dbReference type="Pfam" id="PF05954">
    <property type="entry name" value="Phage_GPD"/>
    <property type="match status" value="1"/>
</dbReference>
<dbReference type="RefSeq" id="WP_166692967.1">
    <property type="nucleotide sequence ID" value="NZ_WAEL01000006.1"/>
</dbReference>
<accession>A0ABX0QI60</accession>